<dbReference type="OrthoDB" id="9813050at2"/>
<gene>
    <name evidence="1" type="ORF">DRW42_14365</name>
</gene>
<dbReference type="AlphaFoldDB" id="A0A366KX98"/>
<evidence type="ECO:0008006" key="3">
    <source>
        <dbReference type="Google" id="ProtNLM"/>
    </source>
</evidence>
<organism evidence="1 2">
    <name type="scientific">Pedobacter miscanthi</name>
    <dbReference type="NCBI Taxonomy" id="2259170"/>
    <lineage>
        <taxon>Bacteria</taxon>
        <taxon>Pseudomonadati</taxon>
        <taxon>Bacteroidota</taxon>
        <taxon>Sphingobacteriia</taxon>
        <taxon>Sphingobacteriales</taxon>
        <taxon>Sphingobacteriaceae</taxon>
        <taxon>Pedobacter</taxon>
    </lineage>
</organism>
<accession>A0A366KX98</accession>
<comment type="caution">
    <text evidence="1">The sequence shown here is derived from an EMBL/GenBank/DDBJ whole genome shotgun (WGS) entry which is preliminary data.</text>
</comment>
<dbReference type="EMBL" id="QNQU01000011">
    <property type="protein sequence ID" value="RBQ06267.1"/>
    <property type="molecule type" value="Genomic_DNA"/>
</dbReference>
<proteinExistence type="predicted"/>
<evidence type="ECO:0000313" key="2">
    <source>
        <dbReference type="Proteomes" id="UP000252081"/>
    </source>
</evidence>
<sequence length="226" mass="26358">MNYAQLESYISQPRLNRFLRACGNSKTKAQKLYRINLRVAQSFYPIMNLFETFIRNAIYNQIAVYFKDNDWIINQKAGFMSSPKLIKSKFYLLNQVKKAESDIFKRVKTVSASRVIAEQTFGFWTAFFDNHHFTLVGGAPLTAFPYKPPHINRALLAMKFGKIREFRNRIYHNEPICFSGSNIDFSIATQVLNDIHDIIEWINPDLRAYTAYFNNIQSKIDQADTL</sequence>
<evidence type="ECO:0000313" key="1">
    <source>
        <dbReference type="EMBL" id="RBQ06267.1"/>
    </source>
</evidence>
<keyword evidence="2" id="KW-1185">Reference proteome</keyword>
<dbReference type="Proteomes" id="UP000252081">
    <property type="component" value="Unassembled WGS sequence"/>
</dbReference>
<dbReference type="RefSeq" id="WP_113949516.1">
    <property type="nucleotide sequence ID" value="NZ_QNQU01000011.1"/>
</dbReference>
<protein>
    <recommendedName>
        <fullName evidence="3">CAAX protease</fullName>
    </recommendedName>
</protein>
<name>A0A366KX98_9SPHI</name>
<reference evidence="1 2" key="1">
    <citation type="submission" date="2018-07" db="EMBL/GenBank/DDBJ databases">
        <title>A draft genome of a endophytic bacteria, a new species of Pedobacter.</title>
        <authorList>
            <person name="Zhang Z.D."/>
            <person name="Chen Z.J."/>
        </authorList>
    </citation>
    <scope>NUCLEOTIDE SEQUENCE [LARGE SCALE GENOMIC DNA]</scope>
    <source>
        <strain evidence="1 2">RS10</strain>
    </source>
</reference>